<evidence type="ECO:0000313" key="3">
    <source>
        <dbReference type="EMBL" id="MBN2963575.1"/>
    </source>
</evidence>
<reference evidence="3" key="1">
    <citation type="submission" date="2021-02" db="EMBL/GenBank/DDBJ databases">
        <title>Sulfurospirillum tamanensis sp. nov.</title>
        <authorList>
            <person name="Frolova A."/>
            <person name="Merkel A."/>
            <person name="Slobodkin A."/>
        </authorList>
    </citation>
    <scope>NUCLEOTIDE SEQUENCE</scope>
    <source>
        <strain evidence="3">T05b</strain>
    </source>
</reference>
<evidence type="ECO:0000313" key="4">
    <source>
        <dbReference type="Proteomes" id="UP000703590"/>
    </source>
</evidence>
<keyword evidence="1" id="KW-0804">Transcription</keyword>
<dbReference type="RefSeq" id="WP_205458018.1">
    <property type="nucleotide sequence ID" value="NZ_JAFHKK010000003.1"/>
</dbReference>
<proteinExistence type="predicted"/>
<dbReference type="EMBL" id="JAFHKK010000003">
    <property type="protein sequence ID" value="MBN2963575.1"/>
    <property type="molecule type" value="Genomic_DNA"/>
</dbReference>
<evidence type="ECO:0000259" key="2">
    <source>
        <dbReference type="PROSITE" id="PS51913"/>
    </source>
</evidence>
<reference evidence="3" key="2">
    <citation type="submission" date="2021-02" db="EMBL/GenBank/DDBJ databases">
        <authorList>
            <person name="Merkel A.Y."/>
        </authorList>
    </citation>
    <scope>NUCLEOTIDE SEQUENCE</scope>
    <source>
        <strain evidence="3">T05b</strain>
    </source>
</reference>
<sequence>MTIKEAILKSLEDLHKLLTHNEIYEHIINKKYYYFGEAKTPASTISALLGDFIRKNDTRVKRIKGKQSQYLYYLAKFEQDLNINEIASNITETSQPMQQNKKQTYSERNLHKLLSSYLKNKKIYTKTILHEESKNSKDDHQKWIHPDMIGIEFLNLTSKVNKAFMKILNKSDTFKLTSYEIKKEINTDYELKKYYFQAVSNSSWANYGYLVALEINDNLKDEMQRLNESFGIGIIELKSNPYESEILFQSKFKELDFKTIDKLCKVNESYENFIEMIERMLTIDERNYQSVENELSSFCDEYFKNDSEVKEYCKKHFIPFDEDGEIG</sequence>
<protein>
    <recommendedName>
        <fullName evidence="2">HTH HARE-type domain-containing protein</fullName>
    </recommendedName>
</protein>
<dbReference type="PROSITE" id="PS51913">
    <property type="entry name" value="HTH_HARE"/>
    <property type="match status" value="1"/>
</dbReference>
<keyword evidence="4" id="KW-1185">Reference proteome</keyword>
<dbReference type="Proteomes" id="UP000703590">
    <property type="component" value="Unassembled WGS sequence"/>
</dbReference>
<organism evidence="3 4">
    <name type="scientific">Sulfurospirillum tamanense</name>
    <dbReference type="NCBI Taxonomy" id="2813362"/>
    <lineage>
        <taxon>Bacteria</taxon>
        <taxon>Pseudomonadati</taxon>
        <taxon>Campylobacterota</taxon>
        <taxon>Epsilonproteobacteria</taxon>
        <taxon>Campylobacterales</taxon>
        <taxon>Sulfurospirillaceae</taxon>
        <taxon>Sulfurospirillum</taxon>
    </lineage>
</organism>
<comment type="caution">
    <text evidence="3">The sequence shown here is derived from an EMBL/GenBank/DDBJ whole genome shotgun (WGS) entry which is preliminary data.</text>
</comment>
<name>A0ABS2WPT6_9BACT</name>
<evidence type="ECO:0000256" key="1">
    <source>
        <dbReference type="ARBA" id="ARBA00023163"/>
    </source>
</evidence>
<gene>
    <name evidence="3" type="ORF">JWV37_02185</name>
</gene>
<feature type="domain" description="HTH HARE-type" evidence="2">
    <location>
        <begin position="1"/>
        <end position="77"/>
    </location>
</feature>
<accession>A0ABS2WPT6</accession>
<dbReference type="InterPro" id="IPR007759">
    <property type="entry name" value="Asxl_HARE-HTH"/>
</dbReference>